<reference evidence="1 2" key="1">
    <citation type="journal article" date="2015" name="Sci. Rep.">
        <title>Unraveling adaptation of Pontibacter korlensis to radiation and infertility in desert through complete genome and comparative transcriptomic analysis.</title>
        <authorList>
            <person name="Dai J."/>
            <person name="Dai W."/>
            <person name="Qiu C."/>
            <person name="Yang Z."/>
            <person name="Zhang Y."/>
            <person name="Zhou M."/>
            <person name="Zhang L."/>
            <person name="Fang C."/>
            <person name="Gao Q."/>
            <person name="Yang Q."/>
            <person name="Li X."/>
            <person name="Wang Z."/>
            <person name="Wang Z."/>
            <person name="Jia Z."/>
            <person name="Chen X."/>
        </authorList>
    </citation>
    <scope>NUCLEOTIDE SEQUENCE [LARGE SCALE GENOMIC DNA]</scope>
    <source>
        <strain evidence="1 2">X14-1T</strain>
    </source>
</reference>
<dbReference type="Proteomes" id="UP000033109">
    <property type="component" value="Chromosome"/>
</dbReference>
<protein>
    <recommendedName>
        <fullName evidence="3">STAS/SEC14 domain-containing protein</fullName>
    </recommendedName>
</protein>
<dbReference type="PATRIC" id="fig|400092.3.peg.2889"/>
<name>A0A0E3ZH58_9BACT</name>
<evidence type="ECO:0000313" key="1">
    <source>
        <dbReference type="EMBL" id="AKD03898.1"/>
    </source>
</evidence>
<dbReference type="KEGG" id="pko:PKOR_13245"/>
<proteinExistence type="predicted"/>
<keyword evidence="2" id="KW-1185">Reference proteome</keyword>
<dbReference type="AlphaFoldDB" id="A0A0E3ZH58"/>
<dbReference type="HOGENOM" id="CLU_1785124_0_0_10"/>
<evidence type="ECO:0008006" key="3">
    <source>
        <dbReference type="Google" id="ProtNLM"/>
    </source>
</evidence>
<gene>
    <name evidence="1" type="ORF">PKOR_13245</name>
</gene>
<sequence length="145" mass="16956">MESEQEKKVVLQDNERYKIEVDITNSILYVKCRKHLEADALHAKYLSILDIINTYKLKYLLTDVRSIHHLNLKDASWLISNVIPAMKDSTLLKYARLEDAGSMLHLNSMHLKCKLDTETPEARVLQFETFVDEESALHWLLNEEE</sequence>
<accession>A0A0E3ZH58</accession>
<evidence type="ECO:0000313" key="2">
    <source>
        <dbReference type="Proteomes" id="UP000033109"/>
    </source>
</evidence>
<organism evidence="1 2">
    <name type="scientific">Pontibacter korlensis</name>
    <dbReference type="NCBI Taxonomy" id="400092"/>
    <lineage>
        <taxon>Bacteria</taxon>
        <taxon>Pseudomonadati</taxon>
        <taxon>Bacteroidota</taxon>
        <taxon>Cytophagia</taxon>
        <taxon>Cytophagales</taxon>
        <taxon>Hymenobacteraceae</taxon>
        <taxon>Pontibacter</taxon>
    </lineage>
</organism>
<dbReference type="EMBL" id="CP009621">
    <property type="protein sequence ID" value="AKD03898.1"/>
    <property type="molecule type" value="Genomic_DNA"/>
</dbReference>